<dbReference type="RefSeq" id="WP_349803476.1">
    <property type="nucleotide sequence ID" value="NZ_JBEGDP010000001.1"/>
</dbReference>
<evidence type="ECO:0000313" key="2">
    <source>
        <dbReference type="EMBL" id="MEQ7845780.1"/>
    </source>
</evidence>
<dbReference type="Proteomes" id="UP001482520">
    <property type="component" value="Unassembled WGS sequence"/>
</dbReference>
<evidence type="ECO:0008006" key="4">
    <source>
        <dbReference type="Google" id="ProtNLM"/>
    </source>
</evidence>
<gene>
    <name evidence="2" type="ORF">V6R90_00720</name>
</gene>
<dbReference type="EMBL" id="JBEGDP010000001">
    <property type="protein sequence ID" value="MEQ7845780.1"/>
    <property type="molecule type" value="Genomic_DNA"/>
</dbReference>
<sequence length="333" mass="37521">MTETAAAEAARVEADLKPGNAAVFIDVENLFKPFRKELDFAKSGWRDTSRNKEAWDKSVRASRRAARQMLPPWAKYEVWHERGHVVARRLVQWFEIAGFTVAENHGRTYGFFDDHGVQTAWQEFVNKHNWNHTLTQRGDDRADRAIISDVRLFAQSELDWFFVGSQDERLVLAESAKALAPYPRKRLAAILFSWSPEIRDAFRSKTHLQGVSARLSFWKMYDAVLRAEKRAASASAGKKRGSKSSAQARAVTERRRAERVQEWADLPEAEVEAAITAFLTGLASDHRGGAAQNMLQVIAKLTDDPTKRRLADAVGRVSETLRTADDTAEAVPA</sequence>
<accession>A0ABV1NTE8</accession>
<proteinExistence type="predicted"/>
<keyword evidence="3" id="KW-1185">Reference proteome</keyword>
<organism evidence="2 3">
    <name type="scientific">Nocardioides kribbensis</name>
    <dbReference type="NCBI Taxonomy" id="305517"/>
    <lineage>
        <taxon>Bacteria</taxon>
        <taxon>Bacillati</taxon>
        <taxon>Actinomycetota</taxon>
        <taxon>Actinomycetes</taxon>
        <taxon>Propionibacteriales</taxon>
        <taxon>Nocardioidaceae</taxon>
        <taxon>Nocardioides</taxon>
    </lineage>
</organism>
<feature type="region of interest" description="Disordered" evidence="1">
    <location>
        <begin position="232"/>
        <end position="254"/>
    </location>
</feature>
<evidence type="ECO:0000256" key="1">
    <source>
        <dbReference type="SAM" id="MobiDB-lite"/>
    </source>
</evidence>
<reference evidence="2 3" key="1">
    <citation type="submission" date="2024-02" db="EMBL/GenBank/DDBJ databases">
        <title>Full genome sequence of Nocardioides kribbensis.</title>
        <authorList>
            <person name="Poletto B.L."/>
            <person name="Silva G."/>
            <person name="Galante D."/>
            <person name="Campos K.R."/>
            <person name="Santos M.B.N."/>
            <person name="Sacchi C.T."/>
        </authorList>
    </citation>
    <scope>NUCLEOTIDE SEQUENCE [LARGE SCALE GENOMIC DNA]</scope>
    <source>
        <strain evidence="2 3">O4R</strain>
    </source>
</reference>
<name>A0ABV1NTE8_9ACTN</name>
<protein>
    <recommendedName>
        <fullName evidence="4">NYN domain-containing protein</fullName>
    </recommendedName>
</protein>
<comment type="caution">
    <text evidence="2">The sequence shown here is derived from an EMBL/GenBank/DDBJ whole genome shotgun (WGS) entry which is preliminary data.</text>
</comment>
<evidence type="ECO:0000313" key="3">
    <source>
        <dbReference type="Proteomes" id="UP001482520"/>
    </source>
</evidence>